<dbReference type="Pfam" id="PF09362">
    <property type="entry name" value="DUF1996"/>
    <property type="match status" value="1"/>
</dbReference>
<organism evidence="3 4">
    <name type="scientific">Staphylotrichum longicolle</name>
    <dbReference type="NCBI Taxonomy" id="669026"/>
    <lineage>
        <taxon>Eukaryota</taxon>
        <taxon>Fungi</taxon>
        <taxon>Dikarya</taxon>
        <taxon>Ascomycota</taxon>
        <taxon>Pezizomycotina</taxon>
        <taxon>Sordariomycetes</taxon>
        <taxon>Sordariomycetidae</taxon>
        <taxon>Sordariales</taxon>
        <taxon>Chaetomiaceae</taxon>
        <taxon>Staphylotrichum</taxon>
    </lineage>
</organism>
<comment type="caution">
    <text evidence="3">The sequence shown here is derived from an EMBL/GenBank/DDBJ whole genome shotgun (WGS) entry which is preliminary data.</text>
</comment>
<evidence type="ECO:0000313" key="3">
    <source>
        <dbReference type="EMBL" id="KAG7293471.1"/>
    </source>
</evidence>
<dbReference type="PANTHER" id="PTHR43662">
    <property type="match status" value="1"/>
</dbReference>
<keyword evidence="4" id="KW-1185">Reference proteome</keyword>
<evidence type="ECO:0000313" key="4">
    <source>
        <dbReference type="Proteomes" id="UP001197093"/>
    </source>
</evidence>
<dbReference type="Proteomes" id="UP001197093">
    <property type="component" value="Unassembled WGS sequence"/>
</dbReference>
<feature type="domain" description="DUF1996" evidence="2">
    <location>
        <begin position="37"/>
        <end position="288"/>
    </location>
</feature>
<protein>
    <recommendedName>
        <fullName evidence="2">DUF1996 domain-containing protein</fullName>
    </recommendedName>
</protein>
<evidence type="ECO:0000259" key="2">
    <source>
        <dbReference type="Pfam" id="PF09362"/>
    </source>
</evidence>
<feature type="chain" id="PRO_5042284985" description="DUF1996 domain-containing protein" evidence="1">
    <location>
        <begin position="17"/>
        <end position="345"/>
    </location>
</feature>
<dbReference type="PANTHER" id="PTHR43662:SF6">
    <property type="entry name" value="DUF1996 DOMAIN-CONTAINING PROTEIN"/>
    <property type="match status" value="1"/>
</dbReference>
<dbReference type="InterPro" id="IPR018535">
    <property type="entry name" value="DUF1996"/>
</dbReference>
<gene>
    <name evidence="3" type="ORF">NEMBOFW57_003522</name>
</gene>
<proteinExistence type="predicted"/>
<keyword evidence="1" id="KW-0732">Signal</keyword>
<accession>A0AAD4F537</accession>
<reference evidence="3" key="1">
    <citation type="submission" date="2023-02" db="EMBL/GenBank/DDBJ databases">
        <authorList>
            <person name="Palmer J.M."/>
        </authorList>
    </citation>
    <scope>NUCLEOTIDE SEQUENCE</scope>
    <source>
        <strain evidence="3">FW57</strain>
    </source>
</reference>
<evidence type="ECO:0000256" key="1">
    <source>
        <dbReference type="SAM" id="SignalP"/>
    </source>
</evidence>
<sequence length="345" mass="37551">MLWSALIFAALADAQGFLNGLNHLRFGCSQITIERLDPLVEPGKAPTAHMHQIVGGNAFNVTMPVTDIAQLATCTTCGPADDFSNYWTANLYFQAKNGSYKRVPQIPNRFLFNDRFTTQTSGGVTVYYISPGKGKVTAFKPGFRMFVGDVARRTPLYKTQSCFRCFSGPNFGGDDAAPAPTAGATLRPCPGGIRSNVLYPTCWDGKEPGQPQPQGPRRVPHRGPSTFLSTGNCPASHPVKIPQLMLEIVWDTTGFNDKALWPATGQPFVLSTGDTTGYGQHGDYVFGWKGDALQRAMDVANGCFAADCGNQKTQSIDDAKRCKISKKVREEVDGWFDMLPGMAMK</sequence>
<dbReference type="EMBL" id="JAHCVI010000001">
    <property type="protein sequence ID" value="KAG7293471.1"/>
    <property type="molecule type" value="Genomic_DNA"/>
</dbReference>
<dbReference type="AlphaFoldDB" id="A0AAD4F537"/>
<feature type="signal peptide" evidence="1">
    <location>
        <begin position="1"/>
        <end position="16"/>
    </location>
</feature>
<name>A0AAD4F537_9PEZI</name>